<sequence>MYRYDLVRLHAALERNVALDAATREEMLTPYPEDKKRGTGMVLGWKTSRVGGRNGALVVSKNGAGDGFSSLFTWLPDRGDAVIVVVNRKGEGVETPRIVARLAETAFGLELRALGDEG</sequence>
<dbReference type="GO" id="GO:0016787">
    <property type="term" value="F:hydrolase activity"/>
    <property type="evidence" value="ECO:0007669"/>
    <property type="project" value="UniProtKB-KW"/>
</dbReference>
<dbReference type="SUPFAM" id="SSF56601">
    <property type="entry name" value="beta-lactamase/transpeptidase-like"/>
    <property type="match status" value="1"/>
</dbReference>
<dbReference type="InterPro" id="IPR012338">
    <property type="entry name" value="Beta-lactam/transpept-like"/>
</dbReference>
<dbReference type="RefSeq" id="WP_206721864.1">
    <property type="nucleotide sequence ID" value="NZ_CP071090.1"/>
</dbReference>
<dbReference type="EMBL" id="CP071090">
    <property type="protein sequence ID" value="QSQ20284.1"/>
    <property type="molecule type" value="Genomic_DNA"/>
</dbReference>
<dbReference type="Proteomes" id="UP000662747">
    <property type="component" value="Chromosome"/>
</dbReference>
<organism evidence="1 2">
    <name type="scientific">Pyxidicoccus parkwayensis</name>
    <dbReference type="NCBI Taxonomy" id="2813578"/>
    <lineage>
        <taxon>Bacteria</taxon>
        <taxon>Pseudomonadati</taxon>
        <taxon>Myxococcota</taxon>
        <taxon>Myxococcia</taxon>
        <taxon>Myxococcales</taxon>
        <taxon>Cystobacterineae</taxon>
        <taxon>Myxococcaceae</taxon>
        <taxon>Pyxidicoccus</taxon>
    </lineage>
</organism>
<gene>
    <name evidence="1" type="ORF">JY651_34200</name>
</gene>
<protein>
    <submittedName>
        <fullName evidence="1">Serine hydrolase</fullName>
    </submittedName>
</protein>
<dbReference type="Gene3D" id="3.40.710.10">
    <property type="entry name" value="DD-peptidase/beta-lactamase superfamily"/>
    <property type="match status" value="1"/>
</dbReference>
<proteinExistence type="predicted"/>
<keyword evidence="2" id="KW-1185">Reference proteome</keyword>
<accession>A0ABX7NS80</accession>
<keyword evidence="1" id="KW-0378">Hydrolase</keyword>
<evidence type="ECO:0000313" key="1">
    <source>
        <dbReference type="EMBL" id="QSQ20284.1"/>
    </source>
</evidence>
<evidence type="ECO:0000313" key="2">
    <source>
        <dbReference type="Proteomes" id="UP000662747"/>
    </source>
</evidence>
<name>A0ABX7NS80_9BACT</name>
<reference evidence="1 2" key="1">
    <citation type="submission" date="2021-02" db="EMBL/GenBank/DDBJ databases">
        <title>De Novo genome assembly of isolated myxobacteria.</title>
        <authorList>
            <person name="Stevens D.C."/>
        </authorList>
    </citation>
    <scope>NUCLEOTIDE SEQUENCE [LARGE SCALE GENOMIC DNA]</scope>
    <source>
        <strain evidence="2">SCPEA02</strain>
    </source>
</reference>